<organism evidence="1 2">
    <name type="scientific">Trypanosoma brucei gambiense (strain MHOM/CI/86/DAL972)</name>
    <dbReference type="NCBI Taxonomy" id="679716"/>
    <lineage>
        <taxon>Eukaryota</taxon>
        <taxon>Discoba</taxon>
        <taxon>Euglenozoa</taxon>
        <taxon>Kinetoplastea</taxon>
        <taxon>Metakinetoplastina</taxon>
        <taxon>Trypanosomatida</taxon>
        <taxon>Trypanosomatidae</taxon>
        <taxon>Trypanosoma</taxon>
    </lineage>
</organism>
<dbReference type="AlphaFoldDB" id="C9ZN24"/>
<dbReference type="KEGG" id="tbg:TbgDal_IV3770"/>
<protein>
    <submittedName>
        <fullName evidence="1">Uncharacterized protein</fullName>
    </submittedName>
</protein>
<name>C9ZN24_TRYB9</name>
<dbReference type="RefSeq" id="XP_011772966.1">
    <property type="nucleotide sequence ID" value="XM_011774664.1"/>
</dbReference>
<gene>
    <name evidence="1" type="ORF">TbgDal_IV3770</name>
</gene>
<sequence length="100" mass="11260">MFVNGHYICEGGVFSRASAHSSSGVLVWQMFAVKDSKSYGKMVIMNALESTESVVSLWLTRLRPRGNINARFKEQNRNVSFTSTALCLHEKITNVNYLLD</sequence>
<evidence type="ECO:0000313" key="2">
    <source>
        <dbReference type="Proteomes" id="UP000002316"/>
    </source>
</evidence>
<dbReference type="EMBL" id="FN554967">
    <property type="protein sequence ID" value="CBH10678.1"/>
    <property type="molecule type" value="Genomic_DNA"/>
</dbReference>
<proteinExistence type="predicted"/>
<dbReference type="GeneID" id="23859814"/>
<accession>C9ZN24</accession>
<dbReference type="Proteomes" id="UP000002316">
    <property type="component" value="Chromosome 4"/>
</dbReference>
<reference evidence="2" key="1">
    <citation type="journal article" date="2010" name="PLoS Negl. Trop. Dis.">
        <title>The genome sequence of Trypanosoma brucei gambiense, causative agent of chronic human african trypanosomiasis.</title>
        <authorList>
            <person name="Jackson A.P."/>
            <person name="Sanders M."/>
            <person name="Berry A."/>
            <person name="McQuillan J."/>
            <person name="Aslett M.A."/>
            <person name="Quail M.A."/>
            <person name="Chukualim B."/>
            <person name="Capewell P."/>
            <person name="MacLeod A."/>
            <person name="Melville S.E."/>
            <person name="Gibson W."/>
            <person name="Barry J.D."/>
            <person name="Berriman M."/>
            <person name="Hertz-Fowler C."/>
        </authorList>
    </citation>
    <scope>NUCLEOTIDE SEQUENCE [LARGE SCALE GENOMIC DNA]</scope>
    <source>
        <strain evidence="2">MHOM/CI/86/DAL972</strain>
    </source>
</reference>
<evidence type="ECO:0000313" key="1">
    <source>
        <dbReference type="EMBL" id="CBH10678.1"/>
    </source>
</evidence>